<dbReference type="AlphaFoldDB" id="A0A532UQN7"/>
<feature type="domain" description="Peptidase M14" evidence="4">
    <location>
        <begin position="95"/>
        <end position="351"/>
    </location>
</feature>
<dbReference type="InterPro" id="IPR000834">
    <property type="entry name" value="Peptidase_M14"/>
</dbReference>
<evidence type="ECO:0000259" key="4">
    <source>
        <dbReference type="PROSITE" id="PS52035"/>
    </source>
</evidence>
<dbReference type="GO" id="GO:0008270">
    <property type="term" value="F:zinc ion binding"/>
    <property type="evidence" value="ECO:0007669"/>
    <property type="project" value="InterPro"/>
</dbReference>
<reference evidence="5 6" key="1">
    <citation type="submission" date="2017-06" db="EMBL/GenBank/DDBJ databases">
        <title>Novel microbial phyla capable of carbon fixation and sulfur reduction in deep-sea sediments.</title>
        <authorList>
            <person name="Huang J."/>
            <person name="Baker B."/>
            <person name="Wang Y."/>
        </authorList>
    </citation>
    <scope>NUCLEOTIDE SEQUENCE [LARGE SCALE GENOMIC DNA]</scope>
    <source>
        <strain evidence="5">B3_LCP</strain>
    </source>
</reference>
<dbReference type="InterPro" id="IPR026444">
    <property type="entry name" value="Secre_tail"/>
</dbReference>
<accession>A0A532UQN7</accession>
<feature type="chain" id="PRO_5021752358" description="Peptidase M14 domain-containing protein" evidence="3">
    <location>
        <begin position="23"/>
        <end position="677"/>
    </location>
</feature>
<evidence type="ECO:0000313" key="5">
    <source>
        <dbReference type="EMBL" id="TKJ37255.1"/>
    </source>
</evidence>
<dbReference type="Gene3D" id="3.40.630.10">
    <property type="entry name" value="Zn peptidases"/>
    <property type="match status" value="1"/>
</dbReference>
<evidence type="ECO:0000313" key="6">
    <source>
        <dbReference type="Proteomes" id="UP000319619"/>
    </source>
</evidence>
<dbReference type="SUPFAM" id="SSF49464">
    <property type="entry name" value="Carboxypeptidase regulatory domain-like"/>
    <property type="match status" value="1"/>
</dbReference>
<dbReference type="Gene3D" id="2.60.40.1120">
    <property type="entry name" value="Carboxypeptidase-like, regulatory domain"/>
    <property type="match status" value="1"/>
</dbReference>
<name>A0A532UQN7_UNCL8</name>
<dbReference type="SUPFAM" id="SSF53187">
    <property type="entry name" value="Zn-dependent exopeptidases"/>
    <property type="match status" value="1"/>
</dbReference>
<dbReference type="EMBL" id="NJBN01000013">
    <property type="protein sequence ID" value="TKJ37255.1"/>
    <property type="molecule type" value="Genomic_DNA"/>
</dbReference>
<dbReference type="GO" id="GO:0005615">
    <property type="term" value="C:extracellular space"/>
    <property type="evidence" value="ECO:0007669"/>
    <property type="project" value="TreeGrafter"/>
</dbReference>
<organism evidence="5 6">
    <name type="scientific">candidate division LCP-89 bacterium B3_LCP</name>
    <dbReference type="NCBI Taxonomy" id="2012998"/>
    <lineage>
        <taxon>Bacteria</taxon>
        <taxon>Pseudomonadati</taxon>
        <taxon>Bacteria division LCP-89</taxon>
    </lineage>
</organism>
<evidence type="ECO:0000256" key="3">
    <source>
        <dbReference type="SAM" id="SignalP"/>
    </source>
</evidence>
<dbReference type="InterPro" id="IPR008969">
    <property type="entry name" value="CarboxyPept-like_regulatory"/>
</dbReference>
<keyword evidence="1" id="KW-0325">Glycoprotein</keyword>
<keyword evidence="3" id="KW-0732">Signal</keyword>
<dbReference type="PRINTS" id="PR00765">
    <property type="entry name" value="CRBOXYPTASEA"/>
</dbReference>
<proteinExistence type="inferred from homology"/>
<dbReference type="Pfam" id="PF00246">
    <property type="entry name" value="Peptidase_M14"/>
    <property type="match status" value="1"/>
</dbReference>
<protein>
    <recommendedName>
        <fullName evidence="4">Peptidase M14 domain-containing protein</fullName>
    </recommendedName>
</protein>
<dbReference type="GO" id="GO:0004181">
    <property type="term" value="F:metallocarboxypeptidase activity"/>
    <property type="evidence" value="ECO:0007669"/>
    <property type="project" value="InterPro"/>
</dbReference>
<dbReference type="PANTHER" id="PTHR11532:SF57">
    <property type="entry name" value="CARBOXYPEPTIDASE D, B"/>
    <property type="match status" value="1"/>
</dbReference>
<dbReference type="GO" id="GO:0016485">
    <property type="term" value="P:protein processing"/>
    <property type="evidence" value="ECO:0007669"/>
    <property type="project" value="TreeGrafter"/>
</dbReference>
<dbReference type="Gene3D" id="2.60.40.4070">
    <property type="match status" value="1"/>
</dbReference>
<comment type="caution">
    <text evidence="5">The sequence shown here is derived from an EMBL/GenBank/DDBJ whole genome shotgun (WGS) entry which is preliminary data.</text>
</comment>
<dbReference type="GO" id="GO:0006518">
    <property type="term" value="P:peptide metabolic process"/>
    <property type="evidence" value="ECO:0007669"/>
    <property type="project" value="TreeGrafter"/>
</dbReference>
<dbReference type="Proteomes" id="UP000319619">
    <property type="component" value="Unassembled WGS sequence"/>
</dbReference>
<dbReference type="PANTHER" id="PTHR11532">
    <property type="entry name" value="PROTEASE M14 CARBOXYPEPTIDASE"/>
    <property type="match status" value="1"/>
</dbReference>
<gene>
    <name evidence="5" type="ORF">CEE37_14170</name>
</gene>
<dbReference type="InterPro" id="IPR050753">
    <property type="entry name" value="Peptidase_M14_domain"/>
</dbReference>
<dbReference type="SMART" id="SM00631">
    <property type="entry name" value="Zn_pept"/>
    <property type="match status" value="1"/>
</dbReference>
<feature type="active site" description="Proton donor/acceptor" evidence="2">
    <location>
        <position position="325"/>
    </location>
</feature>
<dbReference type="PROSITE" id="PS52035">
    <property type="entry name" value="PEPTIDASE_M14"/>
    <property type="match status" value="1"/>
</dbReference>
<sequence>MKTTKLLLITICAIMVSISAFADDTGYYQVPVGARDVLVAMKTTVHHGRFEGDFIAELSLDEIEVLRNNGFEVKPVSDNYLLDELGIGHKPGTDDWHTYQEMRDGFYDLAANYPDITLLEVLGYSVQNRELFALKISANPLIEEDEPEVVFWGGIHGNEFTAAEVPYLHALYLCHNYGTNPAITEYIDNNEIWCIPMINPDGHELGTRNNANGIDLNRDYGYQWDGWGSSWYPFSQVESRVVREFCMENNITLSTTVHCSGDVLFYQWGFSPNTAPDNNLIVRVGERYSDAASYALVNSWSDYETHGEVLDYVYGSHGALCYTVETNNWSSQVQYTYERNQAGMNNFCELAGEGLHGMVTDAQSGDPLWAAVWIEGNPIPAYTDPSLGDFHRMMLPGTYDLTVWANGYQPETVTGVVVEFGVPGEFDVELTPSGGEYAFMVTSVNQEDPNNAYNTITYPAWALGAPDDLPCSIGSGGFIVLDMGEGHEIVDGNGNDFTVTEWDHPRDPGPETYRVYSGDAYNQNTLIGEATGTASFDLSTAGVTSTRYLKITDASGSSPNFPLAGMDLDAITVINSGIAVAGGIVAEVSIPAEVEISVYPNPFNPTTVLRFKLQDASLVSLNVYDIPGRLVTELVNGWRDAGVHEVAFDGSNIASGIYLYKLEAGEFTASGQMVLMK</sequence>
<feature type="signal peptide" evidence="3">
    <location>
        <begin position="1"/>
        <end position="22"/>
    </location>
</feature>
<evidence type="ECO:0000256" key="1">
    <source>
        <dbReference type="ARBA" id="ARBA00023180"/>
    </source>
</evidence>
<dbReference type="Pfam" id="PF18962">
    <property type="entry name" value="Por_Secre_tail"/>
    <property type="match status" value="1"/>
</dbReference>
<dbReference type="NCBIfam" id="TIGR04183">
    <property type="entry name" value="Por_Secre_tail"/>
    <property type="match status" value="1"/>
</dbReference>
<comment type="similarity">
    <text evidence="2">Belongs to the peptidase M14 family.</text>
</comment>
<evidence type="ECO:0000256" key="2">
    <source>
        <dbReference type="PROSITE-ProRule" id="PRU01379"/>
    </source>
</evidence>